<reference evidence="6" key="1">
    <citation type="submission" date="2022-11" db="UniProtKB">
        <authorList>
            <consortium name="WormBaseParasite"/>
        </authorList>
    </citation>
    <scope>IDENTIFICATION</scope>
</reference>
<organism evidence="5 6">
    <name type="scientific">Acrobeloides nanus</name>
    <dbReference type="NCBI Taxonomy" id="290746"/>
    <lineage>
        <taxon>Eukaryota</taxon>
        <taxon>Metazoa</taxon>
        <taxon>Ecdysozoa</taxon>
        <taxon>Nematoda</taxon>
        <taxon>Chromadorea</taxon>
        <taxon>Rhabditida</taxon>
        <taxon>Tylenchina</taxon>
        <taxon>Cephalobomorpha</taxon>
        <taxon>Cephaloboidea</taxon>
        <taxon>Cephalobidae</taxon>
        <taxon>Acrobeloides</taxon>
    </lineage>
</organism>
<proteinExistence type="inferred from homology"/>
<accession>A0A914EE48</accession>
<dbReference type="WBParaSite" id="ACRNAN_scaffold7420.g26004.t1">
    <property type="protein sequence ID" value="ACRNAN_scaffold7420.g26004.t1"/>
    <property type="gene ID" value="ACRNAN_scaffold7420.g26004"/>
</dbReference>
<evidence type="ECO:0000256" key="2">
    <source>
        <dbReference type="ARBA" id="ARBA00022553"/>
    </source>
</evidence>
<sequence length="208" mass="23707">MTNDIDIIDEDTIIFTDTCSKWDFSKLGYCFFEHIPNGRVFKYQISTNKLELLIDELYFPNGLQILPDRKSILIGELWAARITQLYIEGPKKNERKIFADNLPGFSDNIRLSTHGTIYVAMAGVRQPTATSYLETIGNFPAIRKVFMQYSIQHGLVLEYDTNGTLIRTLQDPTGVVNRISHVADDGEFLYLGSYINDFIAKIPKKNIA</sequence>
<dbReference type="Pfam" id="PF03088">
    <property type="entry name" value="Str_synth"/>
    <property type="match status" value="1"/>
</dbReference>
<dbReference type="PANTHER" id="PTHR10426">
    <property type="entry name" value="STRICTOSIDINE SYNTHASE-RELATED"/>
    <property type="match status" value="1"/>
</dbReference>
<dbReference type="GO" id="GO:0012505">
    <property type="term" value="C:endomembrane system"/>
    <property type="evidence" value="ECO:0007669"/>
    <property type="project" value="TreeGrafter"/>
</dbReference>
<dbReference type="InterPro" id="IPR018119">
    <property type="entry name" value="Strictosidine_synth_cons-reg"/>
</dbReference>
<evidence type="ECO:0000256" key="3">
    <source>
        <dbReference type="ARBA" id="ARBA00023180"/>
    </source>
</evidence>
<dbReference type="GO" id="GO:0016787">
    <property type="term" value="F:hydrolase activity"/>
    <property type="evidence" value="ECO:0007669"/>
    <property type="project" value="TreeGrafter"/>
</dbReference>
<protein>
    <submittedName>
        <fullName evidence="6">Strictosidine synthase conserved region domain-containing protein</fullName>
    </submittedName>
</protein>
<dbReference type="Proteomes" id="UP000887540">
    <property type="component" value="Unplaced"/>
</dbReference>
<evidence type="ECO:0000259" key="4">
    <source>
        <dbReference type="Pfam" id="PF03088"/>
    </source>
</evidence>
<keyword evidence="2" id="KW-0597">Phosphoprotein</keyword>
<keyword evidence="5" id="KW-1185">Reference proteome</keyword>
<dbReference type="AlphaFoldDB" id="A0A914EE48"/>
<dbReference type="PANTHER" id="PTHR10426:SF88">
    <property type="entry name" value="ADIPOCYTE PLASMA MEMBRANE-ASSOCIATED PROTEIN HEMOMUCIN-RELATED"/>
    <property type="match status" value="1"/>
</dbReference>
<name>A0A914EE48_9BILA</name>
<comment type="similarity">
    <text evidence="1">Belongs to the strictosidine synthase family.</text>
</comment>
<evidence type="ECO:0000313" key="5">
    <source>
        <dbReference type="Proteomes" id="UP000887540"/>
    </source>
</evidence>
<evidence type="ECO:0000256" key="1">
    <source>
        <dbReference type="ARBA" id="ARBA00009191"/>
    </source>
</evidence>
<dbReference type="SUPFAM" id="SSF63829">
    <property type="entry name" value="Calcium-dependent phosphotriesterase"/>
    <property type="match status" value="1"/>
</dbReference>
<feature type="domain" description="Strictosidine synthase conserved region" evidence="4">
    <location>
        <begin position="3"/>
        <end position="89"/>
    </location>
</feature>
<dbReference type="Gene3D" id="2.120.10.30">
    <property type="entry name" value="TolB, C-terminal domain"/>
    <property type="match status" value="1"/>
</dbReference>
<dbReference type="InterPro" id="IPR011042">
    <property type="entry name" value="6-blade_b-propeller_TolB-like"/>
</dbReference>
<keyword evidence="3" id="KW-0325">Glycoprotein</keyword>
<evidence type="ECO:0000313" key="6">
    <source>
        <dbReference type="WBParaSite" id="ACRNAN_scaffold7420.g26004.t1"/>
    </source>
</evidence>